<gene>
    <name evidence="1" type="ORF">D3874_12890</name>
</gene>
<reference evidence="1 2" key="1">
    <citation type="submission" date="2018-09" db="EMBL/GenBank/DDBJ databases">
        <authorList>
            <person name="Zhu H."/>
        </authorList>
    </citation>
    <scope>NUCLEOTIDE SEQUENCE [LARGE SCALE GENOMIC DNA]</scope>
    <source>
        <strain evidence="1 2">K1W22B-8</strain>
    </source>
</reference>
<protein>
    <recommendedName>
        <fullName evidence="3">DUF2171 domain-containing protein</fullName>
    </recommendedName>
</protein>
<dbReference type="EMBL" id="QYUK01000011">
    <property type="protein sequence ID" value="RJF87809.1"/>
    <property type="molecule type" value="Genomic_DNA"/>
</dbReference>
<comment type="caution">
    <text evidence="1">The sequence shown here is derived from an EMBL/GenBank/DDBJ whole genome shotgun (WGS) entry which is preliminary data.</text>
</comment>
<evidence type="ECO:0000313" key="2">
    <source>
        <dbReference type="Proteomes" id="UP000284605"/>
    </source>
</evidence>
<organism evidence="1 2">
    <name type="scientific">Oleomonas cavernae</name>
    <dbReference type="NCBI Taxonomy" id="2320859"/>
    <lineage>
        <taxon>Bacteria</taxon>
        <taxon>Pseudomonadati</taxon>
        <taxon>Pseudomonadota</taxon>
        <taxon>Alphaproteobacteria</taxon>
        <taxon>Acetobacterales</taxon>
        <taxon>Acetobacteraceae</taxon>
        <taxon>Oleomonas</taxon>
    </lineage>
</organism>
<name>A0A418WCW3_9PROT</name>
<accession>A0A418WCW3</accession>
<dbReference type="Proteomes" id="UP000284605">
    <property type="component" value="Unassembled WGS sequence"/>
</dbReference>
<dbReference type="AlphaFoldDB" id="A0A418WCW3"/>
<evidence type="ECO:0008006" key="3">
    <source>
        <dbReference type="Google" id="ProtNLM"/>
    </source>
</evidence>
<dbReference type="OrthoDB" id="7659036at2"/>
<sequence length="79" mass="8623">MQDKIEIGDQAFLKDGGEEFGSVRGVHKGGIVLHVENGGEFEVPFTAVKAVHYGKVIFHAGKLDERLRQAIGHAHDAEQ</sequence>
<proteinExistence type="predicted"/>
<evidence type="ECO:0000313" key="1">
    <source>
        <dbReference type="EMBL" id="RJF87809.1"/>
    </source>
</evidence>
<dbReference type="RefSeq" id="WP_119778445.1">
    <property type="nucleotide sequence ID" value="NZ_QYUK01000011.1"/>
</dbReference>
<keyword evidence="2" id="KW-1185">Reference proteome</keyword>